<evidence type="ECO:0000313" key="3">
    <source>
        <dbReference type="EMBL" id="SJN37595.1"/>
    </source>
</evidence>
<dbReference type="AlphaFoldDB" id="A0A1R4K0K2"/>
<dbReference type="OrthoDB" id="4337860at2"/>
<keyword evidence="4" id="KW-1185">Reference proteome</keyword>
<dbReference type="Proteomes" id="UP000196320">
    <property type="component" value="Unassembled WGS sequence"/>
</dbReference>
<evidence type="ECO:0000259" key="1">
    <source>
        <dbReference type="Pfam" id="PF01548"/>
    </source>
</evidence>
<dbReference type="PROSITE" id="PS50096">
    <property type="entry name" value="IQ"/>
    <property type="match status" value="1"/>
</dbReference>
<dbReference type="PANTHER" id="PTHR33055:SF16">
    <property type="entry name" value="TRANSPOSASE FOR INSERTION SEQUENCE ELEMENT IS1547"/>
    <property type="match status" value="1"/>
</dbReference>
<name>A0A1R4K0K2_9MICO</name>
<dbReference type="Pfam" id="PF02371">
    <property type="entry name" value="Transposase_20"/>
    <property type="match status" value="1"/>
</dbReference>
<organism evidence="3 4">
    <name type="scientific">Microbacterium esteraromaticum</name>
    <dbReference type="NCBI Taxonomy" id="57043"/>
    <lineage>
        <taxon>Bacteria</taxon>
        <taxon>Bacillati</taxon>
        <taxon>Actinomycetota</taxon>
        <taxon>Actinomycetes</taxon>
        <taxon>Micrococcales</taxon>
        <taxon>Microbacteriaceae</taxon>
        <taxon>Microbacterium</taxon>
    </lineage>
</organism>
<dbReference type="GO" id="GO:0003677">
    <property type="term" value="F:DNA binding"/>
    <property type="evidence" value="ECO:0007669"/>
    <property type="project" value="InterPro"/>
</dbReference>
<protein>
    <submittedName>
        <fullName evidence="3">Mobile element protein</fullName>
    </submittedName>
</protein>
<feature type="domain" description="Transposase IS110-like N-terminal" evidence="1">
    <location>
        <begin position="12"/>
        <end position="161"/>
    </location>
</feature>
<evidence type="ECO:0000313" key="4">
    <source>
        <dbReference type="Proteomes" id="UP000196320"/>
    </source>
</evidence>
<evidence type="ECO:0000259" key="2">
    <source>
        <dbReference type="Pfam" id="PF02371"/>
    </source>
</evidence>
<dbReference type="RefSeq" id="WP_087131870.1">
    <property type="nucleotide sequence ID" value="NZ_FUKO01000022.1"/>
</dbReference>
<feature type="domain" description="Transposase IS116/IS110/IS902 C-terminal" evidence="2">
    <location>
        <begin position="230"/>
        <end position="312"/>
    </location>
</feature>
<dbReference type="EMBL" id="FUKO01000022">
    <property type="protein sequence ID" value="SJN37595.1"/>
    <property type="molecule type" value="Genomic_DNA"/>
</dbReference>
<dbReference type="InterPro" id="IPR002525">
    <property type="entry name" value="Transp_IS110-like_N"/>
</dbReference>
<dbReference type="GO" id="GO:0004803">
    <property type="term" value="F:transposase activity"/>
    <property type="evidence" value="ECO:0007669"/>
    <property type="project" value="InterPro"/>
</dbReference>
<sequence length="358" mass="38957">MTIVAHSRSFVIGVDTHARTHTLAILKTPTGELVESEQFPTTDAGLHRAIAWAGRRTGGEADALWVIYGARLTALVADSGYQVAEAPRMNARANRGLGKSDPLDAKRIAAAVLPVHQTRLRVLRAGDGARSALRVLLAARRHMSTERNSWANALTAHLRTYDLGIDARRALAGHQITEVATWRTRKEELSLSVARAEAARLAKRITTPDGELRENKNGLEALVVKSLAATLLPITGIGPVNAAVIYAAWSHAGRVRSEAAFAHLAGTAPIPASSGDTVRHGLNRGGDRQLNSALYMAVIVRMGQDPETRKYVEKRRAEGRTSKEIQRCLRRYLARKVYRTLNAAHANPPAWPDISKSL</sequence>
<dbReference type="NCBIfam" id="NF033542">
    <property type="entry name" value="transpos_IS110"/>
    <property type="match status" value="1"/>
</dbReference>
<dbReference type="Pfam" id="PF01548">
    <property type="entry name" value="DEDD_Tnp_IS110"/>
    <property type="match status" value="1"/>
</dbReference>
<accession>A0A1R4K0K2</accession>
<proteinExistence type="predicted"/>
<dbReference type="PANTHER" id="PTHR33055">
    <property type="entry name" value="TRANSPOSASE FOR INSERTION SEQUENCE ELEMENT IS1111A"/>
    <property type="match status" value="1"/>
</dbReference>
<reference evidence="3" key="1">
    <citation type="submission" date="2017-02" db="EMBL/GenBank/DDBJ databases">
        <authorList>
            <person name="Peterson S.W."/>
        </authorList>
    </citation>
    <scope>NUCLEOTIDE SEQUENCE [LARGE SCALE GENOMIC DNA]</scope>
    <source>
        <strain evidence="3">B Mb 05.01</strain>
    </source>
</reference>
<dbReference type="InterPro" id="IPR047650">
    <property type="entry name" value="Transpos_IS110"/>
</dbReference>
<dbReference type="InterPro" id="IPR003346">
    <property type="entry name" value="Transposase_20"/>
</dbReference>
<dbReference type="GO" id="GO:0006313">
    <property type="term" value="P:DNA transposition"/>
    <property type="evidence" value="ECO:0007669"/>
    <property type="project" value="InterPro"/>
</dbReference>
<gene>
    <name evidence="3" type="ORF">FM104_09700</name>
</gene>